<dbReference type="InterPro" id="IPR036390">
    <property type="entry name" value="WH_DNA-bd_sf"/>
</dbReference>
<dbReference type="InterPro" id="IPR036388">
    <property type="entry name" value="WH-like_DNA-bd_sf"/>
</dbReference>
<sequence length="340" mass="36698">MHQAVLVSTTGRLLSLLSLLQARRDWPGPALARRLEVSERTVRRDVERLRDLGYRIETARGPDGGYRLGAGPDLPPLLLDDGQAVALAVALQTATASGAAVADDAARALATVRQVMPSRLRHRVDAVQVSTVGRPSGDAADPAVIAVLTTAVRDREVLRFDHRPVDAGADGPRDPDAPPRRVEPHHVVTRAGRWYLVGFDLDRDDWRVFRVDRIAPRTPTGPRFTPRDLPGDADVATYLTGRLRGSTGSAGDWPCRGEVVLALPAAEVVPFASDGMVEALGPDRCRLVVGSWSWAGLVALVTRFGADFEVVGPRELRDEVRRTAERLSRAGARAGPPSPT</sequence>
<dbReference type="PROSITE" id="PS00894">
    <property type="entry name" value="HTH_DEOR_1"/>
    <property type="match status" value="1"/>
</dbReference>
<comment type="caution">
    <text evidence="6">The sequence shown here is derived from an EMBL/GenBank/DDBJ whole genome shotgun (WGS) entry which is preliminary data.</text>
</comment>
<protein>
    <submittedName>
        <fullName evidence="6">WYL domain-containing protein</fullName>
    </submittedName>
</protein>
<dbReference type="Proteomes" id="UP000604001">
    <property type="component" value="Unassembled WGS sequence"/>
</dbReference>
<keyword evidence="2" id="KW-0238">DNA-binding</keyword>
<dbReference type="InterPro" id="IPR028349">
    <property type="entry name" value="PafC-like"/>
</dbReference>
<dbReference type="InterPro" id="IPR013196">
    <property type="entry name" value="HTH_11"/>
</dbReference>
<dbReference type="PROSITE" id="PS51000">
    <property type="entry name" value="HTH_DEOR_2"/>
    <property type="match status" value="1"/>
</dbReference>
<gene>
    <name evidence="6" type="ORF">H7344_06480</name>
</gene>
<evidence type="ECO:0000256" key="2">
    <source>
        <dbReference type="ARBA" id="ARBA00023125"/>
    </source>
</evidence>
<dbReference type="Gene3D" id="1.10.10.10">
    <property type="entry name" value="Winged helix-like DNA-binding domain superfamily/Winged helix DNA-binding domain"/>
    <property type="match status" value="1"/>
</dbReference>
<dbReference type="InterPro" id="IPR057727">
    <property type="entry name" value="WCX_dom"/>
</dbReference>
<dbReference type="PANTHER" id="PTHR34580">
    <property type="match status" value="1"/>
</dbReference>
<evidence type="ECO:0000256" key="4">
    <source>
        <dbReference type="SAM" id="MobiDB-lite"/>
    </source>
</evidence>
<name>A0ABR6U7V0_9ACTN</name>
<feature type="domain" description="HTH deoR-type" evidence="5">
    <location>
        <begin position="9"/>
        <end position="64"/>
    </location>
</feature>
<keyword evidence="3" id="KW-0804">Transcription</keyword>
<evidence type="ECO:0000256" key="3">
    <source>
        <dbReference type="ARBA" id="ARBA00023163"/>
    </source>
</evidence>
<dbReference type="InterPro" id="IPR001034">
    <property type="entry name" value="DeoR_HTH"/>
</dbReference>
<reference evidence="6 7" key="1">
    <citation type="submission" date="2020-08" db="EMBL/GenBank/DDBJ databases">
        <title>novel species in genus Nocardioides.</title>
        <authorList>
            <person name="Zhang G."/>
        </authorList>
    </citation>
    <scope>NUCLEOTIDE SEQUENCE [LARGE SCALE GENOMIC DNA]</scope>
    <source>
        <strain evidence="6 7">SC8A-24</strain>
    </source>
</reference>
<dbReference type="Pfam" id="PF25583">
    <property type="entry name" value="WCX"/>
    <property type="match status" value="1"/>
</dbReference>
<evidence type="ECO:0000313" key="7">
    <source>
        <dbReference type="Proteomes" id="UP000604001"/>
    </source>
</evidence>
<organism evidence="6 7">
    <name type="scientific">Nocardioides deserti</name>
    <dbReference type="NCBI Taxonomy" id="1588644"/>
    <lineage>
        <taxon>Bacteria</taxon>
        <taxon>Bacillati</taxon>
        <taxon>Actinomycetota</taxon>
        <taxon>Actinomycetes</taxon>
        <taxon>Propionibacteriales</taxon>
        <taxon>Nocardioidaceae</taxon>
        <taxon>Nocardioides</taxon>
    </lineage>
</organism>
<dbReference type="InterPro" id="IPR018356">
    <property type="entry name" value="Tscrpt_reg_HTH_DeoR_CS"/>
</dbReference>
<proteinExistence type="predicted"/>
<dbReference type="SUPFAM" id="SSF46785">
    <property type="entry name" value="Winged helix' DNA-binding domain"/>
    <property type="match status" value="1"/>
</dbReference>
<dbReference type="PIRSF" id="PIRSF016838">
    <property type="entry name" value="PafC"/>
    <property type="match status" value="1"/>
</dbReference>
<evidence type="ECO:0000259" key="5">
    <source>
        <dbReference type="PROSITE" id="PS51000"/>
    </source>
</evidence>
<keyword evidence="1" id="KW-0805">Transcription regulation</keyword>
<dbReference type="Pfam" id="PF08279">
    <property type="entry name" value="HTH_11"/>
    <property type="match status" value="1"/>
</dbReference>
<dbReference type="PROSITE" id="PS52050">
    <property type="entry name" value="WYL"/>
    <property type="match status" value="1"/>
</dbReference>
<keyword evidence="7" id="KW-1185">Reference proteome</keyword>
<evidence type="ECO:0000313" key="6">
    <source>
        <dbReference type="EMBL" id="MBC2959936.1"/>
    </source>
</evidence>
<dbReference type="EMBL" id="JACMYC010000003">
    <property type="protein sequence ID" value="MBC2959936.1"/>
    <property type="molecule type" value="Genomic_DNA"/>
</dbReference>
<dbReference type="InterPro" id="IPR051534">
    <property type="entry name" value="CBASS_pafABC_assoc_protein"/>
</dbReference>
<dbReference type="InterPro" id="IPR026881">
    <property type="entry name" value="WYL_dom"/>
</dbReference>
<dbReference type="PANTHER" id="PTHR34580:SF3">
    <property type="entry name" value="PROTEIN PAFB"/>
    <property type="match status" value="1"/>
</dbReference>
<accession>A0ABR6U7V0</accession>
<feature type="region of interest" description="Disordered" evidence="4">
    <location>
        <begin position="163"/>
        <end position="182"/>
    </location>
</feature>
<evidence type="ECO:0000256" key="1">
    <source>
        <dbReference type="ARBA" id="ARBA00023015"/>
    </source>
</evidence>
<dbReference type="Pfam" id="PF13280">
    <property type="entry name" value="WYL"/>
    <property type="match status" value="1"/>
</dbReference>